<gene>
    <name evidence="1" type="ordered locus">MHLP_02685</name>
</gene>
<name>I7C6H5_MYCHA</name>
<evidence type="ECO:0000313" key="2">
    <source>
        <dbReference type="Proteomes" id="UP000006502"/>
    </source>
</evidence>
<dbReference type="HOGENOM" id="CLU_139731_0_0_14"/>
<dbReference type="Proteomes" id="UP000006502">
    <property type="component" value="Chromosome"/>
</dbReference>
<reference evidence="1 2" key="1">
    <citation type="journal article" date="2012" name="J. Bacteriol.">
        <title>Genome Sequence of "Candidatus Mycoplasma haemolamae" Strain Purdue, a Red Blood Cell Pathogen of Alpacas (Vicugna pacos) and Llamas (Lama glama).</title>
        <authorList>
            <person name="Guimaraes A.M."/>
            <person name="Toth B."/>
            <person name="Santos A.P."/>
            <person name="do Nascimento N.C."/>
            <person name="Kritchevsky J.E."/>
            <person name="Messick J.B."/>
        </authorList>
    </citation>
    <scope>NUCLEOTIDE SEQUENCE [LARGE SCALE GENOMIC DNA]</scope>
    <source>
        <strain evidence="1 2">Purdue</strain>
    </source>
</reference>
<proteinExistence type="predicted"/>
<dbReference type="PATRIC" id="fig|1212765.3.peg.604"/>
<organism evidence="1 2">
    <name type="scientific">Mycoplasma haematolamae (strain Purdue)</name>
    <dbReference type="NCBI Taxonomy" id="1212765"/>
    <lineage>
        <taxon>Bacteria</taxon>
        <taxon>Bacillati</taxon>
        <taxon>Mycoplasmatota</taxon>
        <taxon>Mollicutes</taxon>
        <taxon>Mycoplasmataceae</taxon>
        <taxon>Mycoplasma</taxon>
    </lineage>
</organism>
<accession>I7C6H5</accession>
<keyword evidence="2" id="KW-1185">Reference proteome</keyword>
<protein>
    <submittedName>
        <fullName evidence="1">Uncharacterized protein</fullName>
    </submittedName>
</protein>
<dbReference type="KEGG" id="mhl:MHLP_02685"/>
<dbReference type="EMBL" id="CP003731">
    <property type="protein sequence ID" value="AFO52117.1"/>
    <property type="molecule type" value="Genomic_DNA"/>
</dbReference>
<dbReference type="STRING" id="1212765.MHLP_02685"/>
<sequence length="161" mass="17435">MIGAGIAKLALGSTLFAGTVGGSVVAFGLPNLSGLEASDNTEHETFKVKISGLEKAQEHTVTCSKHSKDLATLSLSSSYEEYRFTCSSSKNDTKRQGKMISTVNEGSSHNELSCEYKPQNTYECIYKPLANGTNKFLKKVITSSNDGGVKYVLELRPNDRE</sequence>
<evidence type="ECO:0000313" key="1">
    <source>
        <dbReference type="EMBL" id="AFO52117.1"/>
    </source>
</evidence>
<dbReference type="AlphaFoldDB" id="I7C6H5"/>
<reference evidence="2" key="2">
    <citation type="submission" date="2012-07" db="EMBL/GenBank/DDBJ databases">
        <title>Complete genome sequence of 'Candidatus Mycoplasma haemolamae'.</title>
        <authorList>
            <person name="Guimaraes A.M.S."/>
            <person name="Toth B."/>
            <person name="Santos A.P."/>
            <person name="Nascimento N.C."/>
            <person name="Sojka J.E."/>
            <person name="Messick J.B."/>
        </authorList>
    </citation>
    <scope>NUCLEOTIDE SEQUENCE [LARGE SCALE GENOMIC DNA]</scope>
    <source>
        <strain evidence="2">Purdue</strain>
    </source>
</reference>